<gene>
    <name evidence="3" type="ORF">GCM10009681_27200</name>
</gene>
<comment type="caution">
    <text evidence="3">The sequence shown here is derived from an EMBL/GenBank/DDBJ whole genome shotgun (WGS) entry which is preliminary data.</text>
</comment>
<dbReference type="RefSeq" id="WP_344081072.1">
    <property type="nucleotide sequence ID" value="NZ_BAAALS010000011.1"/>
</dbReference>
<evidence type="ECO:0000313" key="4">
    <source>
        <dbReference type="Proteomes" id="UP001500655"/>
    </source>
</evidence>
<evidence type="ECO:0000256" key="2">
    <source>
        <dbReference type="SAM" id="Phobius"/>
    </source>
</evidence>
<dbReference type="Proteomes" id="UP001500655">
    <property type="component" value="Unassembled WGS sequence"/>
</dbReference>
<reference evidence="4" key="1">
    <citation type="journal article" date="2019" name="Int. J. Syst. Evol. Microbiol.">
        <title>The Global Catalogue of Microorganisms (GCM) 10K type strain sequencing project: providing services to taxonomists for standard genome sequencing and annotation.</title>
        <authorList>
            <consortium name="The Broad Institute Genomics Platform"/>
            <consortium name="The Broad Institute Genome Sequencing Center for Infectious Disease"/>
            <person name="Wu L."/>
            <person name="Ma J."/>
        </authorList>
    </citation>
    <scope>NUCLEOTIDE SEQUENCE [LARGE SCALE GENOMIC DNA]</scope>
    <source>
        <strain evidence="4">JCM 13249</strain>
    </source>
</reference>
<keyword evidence="4" id="KW-1185">Reference proteome</keyword>
<feature type="transmembrane region" description="Helical" evidence="2">
    <location>
        <begin position="238"/>
        <end position="258"/>
    </location>
</feature>
<organism evidence="3 4">
    <name type="scientific">Luedemannella helvata</name>
    <dbReference type="NCBI Taxonomy" id="349315"/>
    <lineage>
        <taxon>Bacteria</taxon>
        <taxon>Bacillati</taxon>
        <taxon>Actinomycetota</taxon>
        <taxon>Actinomycetes</taxon>
        <taxon>Micromonosporales</taxon>
        <taxon>Micromonosporaceae</taxon>
        <taxon>Luedemannella</taxon>
    </lineage>
</organism>
<keyword evidence="2" id="KW-0812">Transmembrane</keyword>
<proteinExistence type="predicted"/>
<keyword evidence="2" id="KW-0472">Membrane</keyword>
<keyword evidence="2" id="KW-1133">Transmembrane helix</keyword>
<sequence length="365" mass="37688">MTYPPQGPADDPYEPPTNITPPAPPAGDYPPPPPGYGPPPSQPPGYAAPPPAPPPGYAAPPPGYAAPPPGYAAPPPASSYAVPSGYQSVGDPLVPAGPDFSTWFAKLQEVAKRSWKSALIITGLGIALPQAVIAILQQFAIGAWTFSVLEIGDLGTALGSLIGGLFVLLLAYVGVAFVASIAWAAGTWALVQEAATGQSANIGAAFKFGTSRAMRLWPWAIVAGIAFGIGSACCYLPGVYAAFAFSMFGFVGLFQRGVNPVGGSFQMTHSDFGPNLGKILLTFVPFVIFGYVIPFVFGLLAAAVAGAFSYGFTYDLTFGLVAAFGQLIAAPGYAALLLGLLPTYAQLRARQAPVSTPLFQQELQS</sequence>
<feature type="transmembrane region" description="Helical" evidence="2">
    <location>
        <begin position="279"/>
        <end position="312"/>
    </location>
</feature>
<evidence type="ECO:0000313" key="3">
    <source>
        <dbReference type="EMBL" id="GAA1754569.1"/>
    </source>
</evidence>
<accession>A0ABP4WHB0</accession>
<feature type="transmembrane region" description="Helical" evidence="2">
    <location>
        <begin position="216"/>
        <end position="232"/>
    </location>
</feature>
<protein>
    <submittedName>
        <fullName evidence="3">Uncharacterized protein</fullName>
    </submittedName>
</protein>
<feature type="transmembrane region" description="Helical" evidence="2">
    <location>
        <begin position="118"/>
        <end position="141"/>
    </location>
</feature>
<dbReference type="EMBL" id="BAAALS010000011">
    <property type="protein sequence ID" value="GAA1754569.1"/>
    <property type="molecule type" value="Genomic_DNA"/>
</dbReference>
<feature type="transmembrane region" description="Helical" evidence="2">
    <location>
        <begin position="161"/>
        <end position="185"/>
    </location>
</feature>
<feature type="compositionally biased region" description="Pro residues" evidence="1">
    <location>
        <begin position="14"/>
        <end position="61"/>
    </location>
</feature>
<feature type="region of interest" description="Disordered" evidence="1">
    <location>
        <begin position="1"/>
        <end position="61"/>
    </location>
</feature>
<evidence type="ECO:0000256" key="1">
    <source>
        <dbReference type="SAM" id="MobiDB-lite"/>
    </source>
</evidence>
<name>A0ABP4WHB0_9ACTN</name>
<feature type="transmembrane region" description="Helical" evidence="2">
    <location>
        <begin position="318"/>
        <end position="341"/>
    </location>
</feature>